<dbReference type="GO" id="GO:0009073">
    <property type="term" value="P:aromatic amino acid family biosynthetic process"/>
    <property type="evidence" value="ECO:0007669"/>
    <property type="project" value="InterPro"/>
</dbReference>
<dbReference type="EC" id="2.5.1.54" evidence="3"/>
<accession>A0A1Z3HJI8</accession>
<dbReference type="GO" id="GO:0003849">
    <property type="term" value="F:3-deoxy-7-phosphoheptulonate synthase activity"/>
    <property type="evidence" value="ECO:0007669"/>
    <property type="project" value="UniProtKB-EC"/>
</dbReference>
<dbReference type="Gene3D" id="3.30.70.1140">
    <property type="entry name" value="Phospho-2-dehydro-3-deoxyheptonate aldolase, domain 1"/>
    <property type="match status" value="1"/>
</dbReference>
<dbReference type="InterPro" id="IPR006268">
    <property type="entry name" value="DAHP_syn_2"/>
</dbReference>
<reference evidence="3 4" key="1">
    <citation type="journal article" date="2016" name="Biochim. Biophys. Acta">
        <title>Characterization of red-shifted phycobilisomes isolated from the chlorophyll f-containing cyanobacterium Halomicronema hongdechloris.</title>
        <authorList>
            <person name="Li Y."/>
            <person name="Lin Y."/>
            <person name="Garvey C.J."/>
            <person name="Birch D."/>
            <person name="Corkery R.W."/>
            <person name="Loughlin P.C."/>
            <person name="Scheer H."/>
            <person name="Willows R.D."/>
            <person name="Chen M."/>
        </authorList>
    </citation>
    <scope>NUCLEOTIDE SEQUENCE [LARGE SCALE GENOMIC DNA]</scope>
    <source>
        <strain evidence="3 4">C2206</strain>
    </source>
</reference>
<sequence length="340" mass="37233">MIIKLSQSSTDMALKHLVKWFAQQDVEARQINWGAQVLLVTSSKWKGDADYLKSIDGVESVTEMTADYQLCTRKFQPQDTVIDLGDGVIFGRGATVMMAGPCAVESEDQVMRTAEFLRSKFDIKVFRAGAFKPRTSPYTFQGLADEGLNLLAKVRKEFGMKIITEVKDTTHLAAVADVADIIQIGTKAMYNFSLLAMCGQLKQPIVLKRGFMTTIKEFLQAADFILSSGNSKVILCERGIRSFEPQTRFCLDVCSAALIKELSHLPIVLDPSHAMGIAAQVPLVAQSAAALGVDGLLIETHPDPANAKSDKEQALSFEEFGRIVPVLDKICTAVGRRLIA</sequence>
<dbReference type="GO" id="GO:0016832">
    <property type="term" value="F:aldehyde-lyase activity"/>
    <property type="evidence" value="ECO:0007669"/>
    <property type="project" value="InterPro"/>
</dbReference>
<dbReference type="NCBIfam" id="TIGR01361">
    <property type="entry name" value="DAHP_synth_Bsub"/>
    <property type="match status" value="1"/>
</dbReference>
<feature type="domain" description="DAHP synthetase I/KDSA" evidence="2">
    <location>
        <begin position="80"/>
        <end position="325"/>
    </location>
</feature>
<proteinExistence type="predicted"/>
<dbReference type="SUPFAM" id="SSF51569">
    <property type="entry name" value="Aldolase"/>
    <property type="match status" value="1"/>
</dbReference>
<dbReference type="NCBIfam" id="NF009239">
    <property type="entry name" value="PRK12595.1"/>
    <property type="match status" value="1"/>
</dbReference>
<dbReference type="Gene3D" id="3.20.20.70">
    <property type="entry name" value="Aldolase class I"/>
    <property type="match status" value="1"/>
</dbReference>
<evidence type="ECO:0000313" key="4">
    <source>
        <dbReference type="Proteomes" id="UP000191901"/>
    </source>
</evidence>
<name>A0A1Z3HJI8_9CYAN</name>
<dbReference type="Pfam" id="PF00793">
    <property type="entry name" value="DAHP_synth_1"/>
    <property type="match status" value="1"/>
</dbReference>
<protein>
    <submittedName>
        <fullName evidence="3">3-deoxy-7-phosphoheptulonate synthase</fullName>
        <ecNumber evidence="3">2.5.1.54</ecNumber>
    </submittedName>
</protein>
<dbReference type="NCBIfam" id="NF006421">
    <property type="entry name" value="PRK08673.1"/>
    <property type="match status" value="1"/>
</dbReference>
<dbReference type="EMBL" id="CP021983">
    <property type="protein sequence ID" value="ASC70436.1"/>
    <property type="molecule type" value="Genomic_DNA"/>
</dbReference>
<dbReference type="Proteomes" id="UP000191901">
    <property type="component" value="Chromosome"/>
</dbReference>
<evidence type="ECO:0000256" key="1">
    <source>
        <dbReference type="ARBA" id="ARBA00022679"/>
    </source>
</evidence>
<dbReference type="PANTHER" id="PTHR43018">
    <property type="entry name" value="PHOSPHO-2-DEHYDRO-3-DEOXYHEPTONATE ALDOLASE"/>
    <property type="match status" value="1"/>
</dbReference>
<dbReference type="PANTHER" id="PTHR43018:SF2">
    <property type="entry name" value="PHOSPHO-2-DEHYDRO-3-DEOXYHEPTONATE ALDOLASE"/>
    <property type="match status" value="1"/>
</dbReference>
<dbReference type="InterPro" id="IPR013785">
    <property type="entry name" value="Aldolase_TIM"/>
</dbReference>
<gene>
    <name evidence="3" type="ORF">XM38_013750</name>
</gene>
<keyword evidence="1 3" id="KW-0808">Transferase</keyword>
<dbReference type="AlphaFoldDB" id="A0A1Z3HJI8"/>
<organism evidence="3 4">
    <name type="scientific">Halomicronema hongdechloris C2206</name>
    <dbReference type="NCBI Taxonomy" id="1641165"/>
    <lineage>
        <taxon>Bacteria</taxon>
        <taxon>Bacillati</taxon>
        <taxon>Cyanobacteriota</taxon>
        <taxon>Cyanophyceae</taxon>
        <taxon>Nodosilineales</taxon>
        <taxon>Nodosilineaceae</taxon>
        <taxon>Halomicronema</taxon>
    </lineage>
</organism>
<keyword evidence="4" id="KW-1185">Reference proteome</keyword>
<dbReference type="OrthoDB" id="9780456at2"/>
<dbReference type="InterPro" id="IPR052899">
    <property type="entry name" value="Class-I_DAHP_synthase"/>
</dbReference>
<dbReference type="RefSeq" id="WP_088429357.1">
    <property type="nucleotide sequence ID" value="NZ_CP021983.2"/>
</dbReference>
<dbReference type="KEGG" id="hhg:XM38_013750"/>
<evidence type="ECO:0000259" key="2">
    <source>
        <dbReference type="Pfam" id="PF00793"/>
    </source>
</evidence>
<evidence type="ECO:0000313" key="3">
    <source>
        <dbReference type="EMBL" id="ASC70436.1"/>
    </source>
</evidence>
<dbReference type="InterPro" id="IPR006218">
    <property type="entry name" value="DAHP1/KDSA"/>
</dbReference>